<dbReference type="Proteomes" id="UP000681356">
    <property type="component" value="Unassembled WGS sequence"/>
</dbReference>
<name>A0A8J8BAH1_9RHOB</name>
<protein>
    <submittedName>
        <fullName evidence="1">Acetolactate synthase</fullName>
    </submittedName>
</protein>
<comment type="caution">
    <text evidence="1">The sequence shown here is derived from an EMBL/GenBank/DDBJ whole genome shotgun (WGS) entry which is preliminary data.</text>
</comment>
<sequence>MGLWTSVSAADTGFGVPVPLDSGLDVTFHDVIRDVAGDGLTYRFRFVVPGIGDVLDYADVVEDIDWLCNEFALPRVPQPGPQPNRIVISMMSEPTEFGVANPDVTQFFESFSIQNGLCIWEAF</sequence>
<reference evidence="1" key="1">
    <citation type="submission" date="2021-04" db="EMBL/GenBank/DDBJ databases">
        <authorList>
            <person name="Yoon J."/>
        </authorList>
    </citation>
    <scope>NUCLEOTIDE SEQUENCE</scope>
    <source>
        <strain evidence="1">KMU-90</strain>
    </source>
</reference>
<dbReference type="AlphaFoldDB" id="A0A8J8BAH1"/>
<evidence type="ECO:0000313" key="2">
    <source>
        <dbReference type="Proteomes" id="UP000681356"/>
    </source>
</evidence>
<evidence type="ECO:0000313" key="1">
    <source>
        <dbReference type="EMBL" id="MBS0125193.1"/>
    </source>
</evidence>
<dbReference type="Pfam" id="PF20107">
    <property type="entry name" value="DUF6497"/>
    <property type="match status" value="1"/>
</dbReference>
<organism evidence="1 2">
    <name type="scientific">Thetidibacter halocola</name>
    <dbReference type="NCBI Taxonomy" id="2827239"/>
    <lineage>
        <taxon>Bacteria</taxon>
        <taxon>Pseudomonadati</taxon>
        <taxon>Pseudomonadota</taxon>
        <taxon>Alphaproteobacteria</taxon>
        <taxon>Rhodobacterales</taxon>
        <taxon>Roseobacteraceae</taxon>
        <taxon>Thetidibacter</taxon>
    </lineage>
</organism>
<accession>A0A8J8BAH1</accession>
<dbReference type="InterPro" id="IPR045467">
    <property type="entry name" value="DUF6497"/>
</dbReference>
<proteinExistence type="predicted"/>
<dbReference type="EMBL" id="JAGTUU010000005">
    <property type="protein sequence ID" value="MBS0125193.1"/>
    <property type="molecule type" value="Genomic_DNA"/>
</dbReference>
<gene>
    <name evidence="1" type="ORF">KB874_13965</name>
</gene>
<keyword evidence="2" id="KW-1185">Reference proteome</keyword>